<dbReference type="EMBL" id="CP001715">
    <property type="protein sequence ID" value="ACV33977.1"/>
    <property type="molecule type" value="Genomic_DNA"/>
</dbReference>
<proteinExistence type="predicted"/>
<accession>C7RLT3</accession>
<protein>
    <submittedName>
        <fullName evidence="2">Uncharacterized protein</fullName>
    </submittedName>
</protein>
<evidence type="ECO:0000256" key="1">
    <source>
        <dbReference type="SAM" id="MobiDB-lite"/>
    </source>
</evidence>
<gene>
    <name evidence="2" type="ordered locus">CAP2UW1_0630</name>
</gene>
<reference evidence="2" key="2">
    <citation type="submission" date="2009-09" db="EMBL/GenBank/DDBJ databases">
        <title>Complete sequence of chromosome of Candidatus Accumulibacter phosphatis clade IIA str. UW-1.</title>
        <authorList>
            <consortium name="US DOE Joint Genome Institute"/>
            <person name="Martin H.G."/>
            <person name="Ivanova N."/>
            <person name="Kunin V."/>
            <person name="Warnecke F."/>
            <person name="Barry K."/>
            <person name="He S."/>
            <person name="Salamov A."/>
            <person name="Szeto E."/>
            <person name="Dalin E."/>
            <person name="Pangilinan J.L."/>
            <person name="Lapidus A."/>
            <person name="Lowry S."/>
            <person name="Kyrpides N.C."/>
            <person name="McMahon K.D."/>
            <person name="Hugenholtz P."/>
        </authorList>
    </citation>
    <scope>NUCLEOTIDE SEQUENCE [LARGE SCALE GENOMIC DNA]</scope>
    <source>
        <strain evidence="2">UW-1</strain>
    </source>
</reference>
<dbReference type="AlphaFoldDB" id="C7RLT3"/>
<dbReference type="HOGENOM" id="CLU_1739592_0_0_4"/>
<feature type="region of interest" description="Disordered" evidence="1">
    <location>
        <begin position="79"/>
        <end position="133"/>
    </location>
</feature>
<dbReference type="eggNOG" id="ENOG5033JIB">
    <property type="taxonomic scope" value="Bacteria"/>
</dbReference>
<organism evidence="2">
    <name type="scientific">Accumulibacter regalis</name>
    <dbReference type="NCBI Taxonomy" id="522306"/>
    <lineage>
        <taxon>Bacteria</taxon>
        <taxon>Pseudomonadati</taxon>
        <taxon>Pseudomonadota</taxon>
        <taxon>Betaproteobacteria</taxon>
        <taxon>Candidatus Accumulibacter</taxon>
    </lineage>
</organism>
<sequence length="153" mass="16420" precursor="true">MLKCSSLARRSLAIGAWLFVLVPGASTGAEESLGRLFFTPERRQQLDRQREMNVLDKQQVPADPTLTIDGIVTRSSGKRTAWVNGSPQNEDDVASGLTVTPRRGDPGKVLVEANDSPAARARVGETVNRTTGQASDLLSGGQVLVRARPPATR</sequence>
<evidence type="ECO:0000313" key="2">
    <source>
        <dbReference type="EMBL" id="ACV33977.1"/>
    </source>
</evidence>
<dbReference type="OrthoDB" id="9181795at2"/>
<reference evidence="2" key="1">
    <citation type="submission" date="2009-08" db="EMBL/GenBank/DDBJ databases">
        <authorList>
            <consortium name="US DOE Joint Genome Institute"/>
            <person name="Lucas S."/>
            <person name="Copeland A."/>
            <person name="Lapidus A."/>
            <person name="Glavina del Rio T."/>
            <person name="Dalin E."/>
            <person name="Tice H."/>
            <person name="Bruce D."/>
            <person name="Barry K."/>
            <person name="Pitluck S."/>
            <person name="Lowry S."/>
            <person name="Larimer F."/>
            <person name="Land M."/>
            <person name="Hauser L."/>
            <person name="Kyrpides N."/>
            <person name="Ivanova N."/>
            <person name="McMahon K.D."/>
            <person name="Hugenholtz P."/>
        </authorList>
    </citation>
    <scope>NUCLEOTIDE SEQUENCE</scope>
    <source>
        <strain evidence="2">UW-1</strain>
    </source>
</reference>
<dbReference type="STRING" id="522306.CAP2UW1_0630"/>
<dbReference type="KEGG" id="app:CAP2UW1_0630"/>
<name>C7RLT3_ACCRE</name>